<accession>A0ABM8RDU8</accession>
<keyword evidence="3" id="KW-1185">Reference proteome</keyword>
<dbReference type="EMBL" id="CAJNBJ010000016">
    <property type="protein sequence ID" value="CAE6747708.1"/>
    <property type="molecule type" value="Genomic_DNA"/>
</dbReference>
<feature type="region of interest" description="Disordered" evidence="1">
    <location>
        <begin position="45"/>
        <end position="66"/>
    </location>
</feature>
<gene>
    <name evidence="2" type="ORF">NSPZN2_30014</name>
</gene>
<evidence type="ECO:0000256" key="1">
    <source>
        <dbReference type="SAM" id="MobiDB-lite"/>
    </source>
</evidence>
<protein>
    <submittedName>
        <fullName evidence="2">Uncharacterized protein</fullName>
    </submittedName>
</protein>
<organism evidence="2 3">
    <name type="scientific">Nitrospira defluvii</name>
    <dbReference type="NCBI Taxonomy" id="330214"/>
    <lineage>
        <taxon>Bacteria</taxon>
        <taxon>Pseudomonadati</taxon>
        <taxon>Nitrospirota</taxon>
        <taxon>Nitrospiria</taxon>
        <taxon>Nitrospirales</taxon>
        <taxon>Nitrospiraceae</taxon>
        <taxon>Nitrospira</taxon>
    </lineage>
</organism>
<evidence type="ECO:0000313" key="2">
    <source>
        <dbReference type="EMBL" id="CAE6747708.1"/>
    </source>
</evidence>
<evidence type="ECO:0000313" key="3">
    <source>
        <dbReference type="Proteomes" id="UP000675880"/>
    </source>
</evidence>
<sequence length="66" mass="7073">MDMERSGSYRSWRWQRAMQSESGQGGCHEAKQNVVCGAAGPTHAGGVRDCHSSKPAGSVCRDDSDC</sequence>
<reference evidence="2 3" key="1">
    <citation type="submission" date="2021-02" db="EMBL/GenBank/DDBJ databases">
        <authorList>
            <person name="Han P."/>
        </authorList>
    </citation>
    <scope>NUCLEOTIDE SEQUENCE [LARGE SCALE GENOMIC DNA]</scope>
    <source>
        <strain evidence="2">Candidatus Nitrospira sp. ZN2</strain>
    </source>
</reference>
<dbReference type="Proteomes" id="UP000675880">
    <property type="component" value="Unassembled WGS sequence"/>
</dbReference>
<proteinExistence type="predicted"/>
<name>A0ABM8RDU8_9BACT</name>
<comment type="caution">
    <text evidence="2">The sequence shown here is derived from an EMBL/GenBank/DDBJ whole genome shotgun (WGS) entry which is preliminary data.</text>
</comment>